<evidence type="ECO:0000259" key="1">
    <source>
        <dbReference type="Pfam" id="PF13166"/>
    </source>
</evidence>
<name>A0A8I1XTX7_XANMN</name>
<feature type="non-terminal residue" evidence="2">
    <location>
        <position position="192"/>
    </location>
</feature>
<accession>A0A8I1XTX7</accession>
<dbReference type="Pfam" id="PF13166">
    <property type="entry name" value="AAA_13"/>
    <property type="match status" value="1"/>
</dbReference>
<sequence length="192" mass="21737">MIRTINIQGFRSFDPESSTVISFEPNKRAAYFYGLNGAGKSAIGQVIHGCGTGQNPITGCTLSVFPQDAKYEYLVYNDHFVETNFRNRSDVPGIFTIGDPESSALEAAEHLEKEIATWRAQHDKLAEQQELRQVEAANAHESAIREVWKSYTALKEGPFKRWLPYGNSKQRFFDALQEKAKLAYEGRRPPDF</sequence>
<dbReference type="AlphaFoldDB" id="A0A8I1XTX7"/>
<dbReference type="SUPFAM" id="SSF52540">
    <property type="entry name" value="P-loop containing nucleoside triphosphate hydrolases"/>
    <property type="match status" value="1"/>
</dbReference>
<evidence type="ECO:0000313" key="2">
    <source>
        <dbReference type="EMBL" id="MBO9761874.1"/>
    </source>
</evidence>
<dbReference type="InterPro" id="IPR027417">
    <property type="entry name" value="P-loop_NTPase"/>
</dbReference>
<proteinExistence type="predicted"/>
<protein>
    <submittedName>
        <fullName evidence="2">AAA family ATPase</fullName>
    </submittedName>
</protein>
<feature type="domain" description="Protein CR006 P-loop" evidence="1">
    <location>
        <begin position="22"/>
        <end position="180"/>
    </location>
</feature>
<dbReference type="Proteomes" id="UP000668572">
    <property type="component" value="Unassembled WGS sequence"/>
</dbReference>
<dbReference type="InterPro" id="IPR026866">
    <property type="entry name" value="CR006_AAA"/>
</dbReference>
<dbReference type="EMBL" id="JAGHXW010000079">
    <property type="protein sequence ID" value="MBO9761874.1"/>
    <property type="molecule type" value="Genomic_DNA"/>
</dbReference>
<evidence type="ECO:0000313" key="3">
    <source>
        <dbReference type="Proteomes" id="UP000668572"/>
    </source>
</evidence>
<comment type="caution">
    <text evidence="2">The sequence shown here is derived from an EMBL/GenBank/DDBJ whole genome shotgun (WGS) entry which is preliminary data.</text>
</comment>
<gene>
    <name evidence="2" type="ORF">J7405_20475</name>
</gene>
<dbReference type="RefSeq" id="WP_080581407.1">
    <property type="nucleotide sequence ID" value="NZ_JAGHXV010000048.1"/>
</dbReference>
<organism evidence="2 3">
    <name type="scientific">Xanthomonas manihotis</name>
    <dbReference type="NCBI Taxonomy" id="43353"/>
    <lineage>
        <taxon>Bacteria</taxon>
        <taxon>Pseudomonadati</taxon>
        <taxon>Pseudomonadota</taxon>
        <taxon>Gammaproteobacteria</taxon>
        <taxon>Lysobacterales</taxon>
        <taxon>Lysobacteraceae</taxon>
        <taxon>Xanthomonas</taxon>
    </lineage>
</organism>
<reference evidence="2" key="1">
    <citation type="submission" date="2021-03" db="EMBL/GenBank/DDBJ databases">
        <title>Molecular characterization of Xanthomonas species pathogenic on Araceae and the development of a triplex TaqMan assay for detection of X. phaseoli pv. dieffenbachiae.</title>
        <authorList>
            <person name="Van Der Wolf J."/>
            <person name="Krijger M."/>
            <person name="Mendes O."/>
            <person name="Brankovics B."/>
            <person name="Bonants P."/>
            <person name="Meekes E."/>
        </authorList>
    </citation>
    <scope>NUCLEOTIDE SEQUENCE</scope>
    <source>
        <strain evidence="2">NBC1264</strain>
    </source>
</reference>
<dbReference type="Gene3D" id="3.40.50.300">
    <property type="entry name" value="P-loop containing nucleotide triphosphate hydrolases"/>
    <property type="match status" value="1"/>
</dbReference>